<dbReference type="OrthoDB" id="188042at2759"/>
<dbReference type="AlphaFoldDB" id="A0A2G5EDW5"/>
<accession>A0A2G5EDW5</accession>
<dbReference type="EMBL" id="KZ305026">
    <property type="protein sequence ID" value="PIA53949.1"/>
    <property type="molecule type" value="Genomic_DNA"/>
</dbReference>
<proteinExistence type="predicted"/>
<organism evidence="1 2">
    <name type="scientific">Aquilegia coerulea</name>
    <name type="common">Rocky mountain columbine</name>
    <dbReference type="NCBI Taxonomy" id="218851"/>
    <lineage>
        <taxon>Eukaryota</taxon>
        <taxon>Viridiplantae</taxon>
        <taxon>Streptophyta</taxon>
        <taxon>Embryophyta</taxon>
        <taxon>Tracheophyta</taxon>
        <taxon>Spermatophyta</taxon>
        <taxon>Magnoliopsida</taxon>
        <taxon>Ranunculales</taxon>
        <taxon>Ranunculaceae</taxon>
        <taxon>Thalictroideae</taxon>
        <taxon>Aquilegia</taxon>
    </lineage>
</organism>
<keyword evidence="2" id="KW-1185">Reference proteome</keyword>
<dbReference type="STRING" id="218851.A0A2G5EDW5"/>
<sequence>MGNSVSGAEREVLPIDTLFTFPSHLPAWPKDGGFASGSINLGEVEVCQISTFNKIWATLEGGPDNRGATFFEPSPIPDGFFMLGCYAQPNNTPLFGWVLAGKEISNDDTPRGALTMPVDYTLAWSSESMSIKKEGNGYLWLPTPPEGYSAVGLVVTNSPDKPPLEKVRCVRSDLVDSCEQDIWIWGEDKASDTSDINVYGLRPTIRGTNAHGVQVGTFIVDGVTASLSLSCLKNINFNLSYMPNLTQIDELVQAYSPRIYFHPDESYLPSSVNWYFNQGVLLYQQGNESNPVLVEPNGLNLPQGGSNDGTYWLDLPIDENTREQVKKGDVQSSMAYLHIKPMLGATFTDISMWIFYPFNGPARAKVQLIDIPLGKIGEHIGDWEHVTLRISNFTGDLWRVYLSQHSTGFWANASELEFEGGNKVVAHASLSGHALYPKEGLILQGNALLGIGIRNDAAKSDIVMDTSIRYEVVSAEYLGTVAEPAWLNFTRKWGPKITYNIANEISFIDNLIPGDVDIISILPAEVLGEDGPTGPKMKNNWNGDEAI</sequence>
<evidence type="ECO:0000313" key="2">
    <source>
        <dbReference type="Proteomes" id="UP000230069"/>
    </source>
</evidence>
<evidence type="ECO:0000313" key="1">
    <source>
        <dbReference type="EMBL" id="PIA53949.1"/>
    </source>
</evidence>
<evidence type="ECO:0008006" key="3">
    <source>
        <dbReference type="Google" id="ProtNLM"/>
    </source>
</evidence>
<dbReference type="Proteomes" id="UP000230069">
    <property type="component" value="Unassembled WGS sequence"/>
</dbReference>
<gene>
    <name evidence="1" type="ORF">AQUCO_00900491v1</name>
</gene>
<dbReference type="InterPro" id="IPR009291">
    <property type="entry name" value="Vps62"/>
</dbReference>
<dbReference type="PANTHER" id="PTHR48152:SF3">
    <property type="entry name" value="DUF946 FAMILY PROTEIN (DUF946)"/>
    <property type="match status" value="1"/>
</dbReference>
<dbReference type="PANTHER" id="PTHR48152">
    <property type="entry name" value="F1C9.34 PROTEIN"/>
    <property type="match status" value="1"/>
</dbReference>
<dbReference type="Pfam" id="PF06101">
    <property type="entry name" value="Vps62"/>
    <property type="match status" value="1"/>
</dbReference>
<reference evidence="1 2" key="1">
    <citation type="submission" date="2017-09" db="EMBL/GenBank/DDBJ databases">
        <title>WGS assembly of Aquilegia coerulea Goldsmith.</title>
        <authorList>
            <person name="Hodges S."/>
            <person name="Kramer E."/>
            <person name="Nordborg M."/>
            <person name="Tomkins J."/>
            <person name="Borevitz J."/>
            <person name="Derieg N."/>
            <person name="Yan J."/>
            <person name="Mihaltcheva S."/>
            <person name="Hayes R.D."/>
            <person name="Rokhsar D."/>
        </authorList>
    </citation>
    <scope>NUCLEOTIDE SEQUENCE [LARGE SCALE GENOMIC DNA]</scope>
    <source>
        <strain evidence="2">cv. Goldsmith</strain>
    </source>
</reference>
<dbReference type="InParanoid" id="A0A2G5EDW5"/>
<protein>
    <recommendedName>
        <fullName evidence="3">Vacuolar protein sorting-associated protein 62</fullName>
    </recommendedName>
</protein>
<name>A0A2G5EDW5_AQUCA</name>